<dbReference type="Gene3D" id="3.40.50.850">
    <property type="entry name" value="Isochorismatase-like"/>
    <property type="match status" value="1"/>
</dbReference>
<organism evidence="3 4">
    <name type="scientific">Paraburkholderia sartisoli</name>
    <dbReference type="NCBI Taxonomy" id="83784"/>
    <lineage>
        <taxon>Bacteria</taxon>
        <taxon>Pseudomonadati</taxon>
        <taxon>Pseudomonadota</taxon>
        <taxon>Betaproteobacteria</taxon>
        <taxon>Burkholderiales</taxon>
        <taxon>Burkholderiaceae</taxon>
        <taxon>Paraburkholderia</taxon>
    </lineage>
</organism>
<reference evidence="4" key="1">
    <citation type="submission" date="2016-10" db="EMBL/GenBank/DDBJ databases">
        <authorList>
            <person name="Varghese N."/>
            <person name="Submissions S."/>
        </authorList>
    </citation>
    <scope>NUCLEOTIDE SEQUENCE [LARGE SCALE GENOMIC DNA]</scope>
    <source>
        <strain evidence="4">LMG 24000</strain>
    </source>
</reference>
<dbReference type="InterPro" id="IPR000868">
    <property type="entry name" value="Isochorismatase-like_dom"/>
</dbReference>
<name>A0A1H4H214_9BURK</name>
<dbReference type="EMBL" id="FNRQ01000007">
    <property type="protein sequence ID" value="SEB15360.1"/>
    <property type="molecule type" value="Genomic_DNA"/>
</dbReference>
<dbReference type="CDD" id="cd00431">
    <property type="entry name" value="cysteine_hydrolases"/>
    <property type="match status" value="1"/>
</dbReference>
<feature type="domain" description="Isochorismatase-like" evidence="2">
    <location>
        <begin position="10"/>
        <end position="178"/>
    </location>
</feature>
<dbReference type="AlphaFoldDB" id="A0A1H4H214"/>
<dbReference type="Proteomes" id="UP000198638">
    <property type="component" value="Unassembled WGS sequence"/>
</dbReference>
<dbReference type="RefSeq" id="WP_090535729.1">
    <property type="nucleotide sequence ID" value="NZ_FNRQ01000007.1"/>
</dbReference>
<dbReference type="OrthoDB" id="9781985at2"/>
<evidence type="ECO:0000313" key="4">
    <source>
        <dbReference type="Proteomes" id="UP000198638"/>
    </source>
</evidence>
<dbReference type="GO" id="GO:0016787">
    <property type="term" value="F:hydrolase activity"/>
    <property type="evidence" value="ECO:0007669"/>
    <property type="project" value="UniProtKB-KW"/>
</dbReference>
<dbReference type="STRING" id="83784.SAMN05192564_10738"/>
<evidence type="ECO:0000256" key="1">
    <source>
        <dbReference type="ARBA" id="ARBA00022801"/>
    </source>
</evidence>
<gene>
    <name evidence="3" type="ORF">SAMN05192564_10738</name>
</gene>
<sequence length="188" mass="20073">MALTTIDPNTALIIVDLQKGIVDAYTFIHPIDGVVNRSRALADAFRQHGLPVVLVNVAGTAPGRTERPRLSEPLPAGWTDLIPELDQQPGDIVVTKRTWGAFASTDLEDRLKALGVTQVVVTGVATGTGVEATARQAYEQGFNVTLARDAMTDRSPEAHDYSVNNVFPKLGETGTAQDIIDLLGTRGA</sequence>
<dbReference type="Pfam" id="PF00857">
    <property type="entry name" value="Isochorismatase"/>
    <property type="match status" value="1"/>
</dbReference>
<evidence type="ECO:0000259" key="2">
    <source>
        <dbReference type="Pfam" id="PF00857"/>
    </source>
</evidence>
<keyword evidence="1" id="KW-0378">Hydrolase</keyword>
<evidence type="ECO:0000313" key="3">
    <source>
        <dbReference type="EMBL" id="SEB15360.1"/>
    </source>
</evidence>
<protein>
    <submittedName>
        <fullName evidence="3">Nicotinamidase-related amidase</fullName>
    </submittedName>
</protein>
<dbReference type="InterPro" id="IPR050272">
    <property type="entry name" value="Isochorismatase-like_hydrls"/>
</dbReference>
<dbReference type="PANTHER" id="PTHR43540:SF7">
    <property type="entry name" value="ISOCHORISMATASE FAMILY PROTEIN YECD"/>
    <property type="match status" value="1"/>
</dbReference>
<proteinExistence type="predicted"/>
<dbReference type="PANTHER" id="PTHR43540">
    <property type="entry name" value="PEROXYUREIDOACRYLATE/UREIDOACRYLATE AMIDOHYDROLASE-RELATED"/>
    <property type="match status" value="1"/>
</dbReference>
<accession>A0A1H4H214</accession>
<keyword evidence="4" id="KW-1185">Reference proteome</keyword>
<dbReference type="SUPFAM" id="SSF52499">
    <property type="entry name" value="Isochorismatase-like hydrolases"/>
    <property type="match status" value="1"/>
</dbReference>
<dbReference type="InterPro" id="IPR036380">
    <property type="entry name" value="Isochorismatase-like_sf"/>
</dbReference>